<sequence>MNTNQPTNLEVILQRFAISTPLSDSESSTLSASNWRKTEGLLRQVVKDRGDRRAQKLSQAFHHISPRKSLLEDDVKGLREALINERTRRKRGKPLLLQEPEEYQGGAVVWSPRKVKEARDRQQLQEREEEQVQHQKAETNRLREEARQEKAREKEIRRQARAAARLVREKEKAEKAAEKASRAAARRTAKRLQQAIKTSQKGKKRSLKALAKATSRKRPIARPTGSGEPQGAIAAQPAFTSRKGRAIKTPTRFL</sequence>
<dbReference type="OrthoDB" id="3695090at2759"/>
<feature type="region of interest" description="Disordered" evidence="1">
    <location>
        <begin position="195"/>
        <end position="254"/>
    </location>
</feature>
<gene>
    <name evidence="2" type="ORF">GMOD_00009505</name>
</gene>
<reference evidence="2 3" key="1">
    <citation type="journal article" date="2014" name="PLoS ONE">
        <title>De novo Genome Assembly of the Fungal Plant Pathogen Pyrenophora semeniperda.</title>
        <authorList>
            <person name="Soliai M.M."/>
            <person name="Meyer S.E."/>
            <person name="Udall J.A."/>
            <person name="Elzinga D.E."/>
            <person name="Hermansen R.A."/>
            <person name="Bodily P.M."/>
            <person name="Hart A.A."/>
            <person name="Coleman C.E."/>
        </authorList>
    </citation>
    <scope>NUCLEOTIDE SEQUENCE [LARGE SCALE GENOMIC DNA]</scope>
    <source>
        <strain evidence="2 3">CCB06</strain>
        <tissue evidence="2">Mycelium</tissue>
    </source>
</reference>
<dbReference type="Proteomes" id="UP000265663">
    <property type="component" value="Unassembled WGS sequence"/>
</dbReference>
<protein>
    <submittedName>
        <fullName evidence="2">Pogo transposable element</fullName>
    </submittedName>
</protein>
<evidence type="ECO:0000313" key="3">
    <source>
        <dbReference type="Proteomes" id="UP000265663"/>
    </source>
</evidence>
<dbReference type="AlphaFoldDB" id="A0A3M7MGZ7"/>
<dbReference type="EMBL" id="KE747841">
    <property type="protein sequence ID" value="RMZ73737.1"/>
    <property type="molecule type" value="Genomic_DNA"/>
</dbReference>
<keyword evidence="3" id="KW-1185">Reference proteome</keyword>
<name>A0A3M7MGZ7_9PLEO</name>
<proteinExistence type="predicted"/>
<organism evidence="2 3">
    <name type="scientific">Pyrenophora seminiperda CCB06</name>
    <dbReference type="NCBI Taxonomy" id="1302712"/>
    <lineage>
        <taxon>Eukaryota</taxon>
        <taxon>Fungi</taxon>
        <taxon>Dikarya</taxon>
        <taxon>Ascomycota</taxon>
        <taxon>Pezizomycotina</taxon>
        <taxon>Dothideomycetes</taxon>
        <taxon>Pleosporomycetidae</taxon>
        <taxon>Pleosporales</taxon>
        <taxon>Pleosporineae</taxon>
        <taxon>Pleosporaceae</taxon>
        <taxon>Pyrenophora</taxon>
    </lineage>
</organism>
<accession>A0A3M7MGZ7</accession>
<evidence type="ECO:0000256" key="1">
    <source>
        <dbReference type="SAM" id="MobiDB-lite"/>
    </source>
</evidence>
<evidence type="ECO:0000313" key="2">
    <source>
        <dbReference type="EMBL" id="RMZ73737.1"/>
    </source>
</evidence>
<feature type="region of interest" description="Disordered" evidence="1">
    <location>
        <begin position="119"/>
        <end position="153"/>
    </location>
</feature>